<keyword evidence="9" id="KW-1185">Reference proteome</keyword>
<dbReference type="PANTHER" id="PTHR31595">
    <property type="entry name" value="LONG-CHAIN-ALCOHOL O-FATTY-ACYLTRANSFERASE 3-RELATED"/>
    <property type="match status" value="1"/>
</dbReference>
<keyword evidence="6" id="KW-0472">Membrane</keyword>
<evidence type="ECO:0000256" key="6">
    <source>
        <dbReference type="ARBA" id="ARBA00023136"/>
    </source>
</evidence>
<dbReference type="GO" id="GO:0016020">
    <property type="term" value="C:membrane"/>
    <property type="evidence" value="ECO:0007669"/>
    <property type="project" value="UniProtKB-SubCell"/>
</dbReference>
<gene>
    <name evidence="8" type="ORF">GTA08_BOTSDO13750</name>
</gene>
<evidence type="ECO:0000256" key="2">
    <source>
        <dbReference type="ARBA" id="ARBA00007282"/>
    </source>
</evidence>
<proteinExistence type="inferred from homology"/>
<name>A0A8H4J103_9PEZI</name>
<evidence type="ECO:0000256" key="3">
    <source>
        <dbReference type="ARBA" id="ARBA00022679"/>
    </source>
</evidence>
<keyword evidence="5" id="KW-1133">Transmembrane helix</keyword>
<evidence type="ECO:0000313" key="9">
    <source>
        <dbReference type="Proteomes" id="UP000572817"/>
    </source>
</evidence>
<dbReference type="GO" id="GO:0008374">
    <property type="term" value="F:O-acyltransferase activity"/>
    <property type="evidence" value="ECO:0007669"/>
    <property type="project" value="InterPro"/>
</dbReference>
<reference evidence="8" key="1">
    <citation type="submission" date="2020-04" db="EMBL/GenBank/DDBJ databases">
        <title>Genome Assembly and Annotation of Botryosphaeria dothidea sdau 11-99, a Latent Pathogen of Apple Fruit Ring Rot in China.</title>
        <authorList>
            <person name="Yu C."/>
            <person name="Diao Y."/>
            <person name="Lu Q."/>
            <person name="Zhao J."/>
            <person name="Cui S."/>
            <person name="Peng C."/>
            <person name="He B."/>
            <person name="Liu H."/>
        </authorList>
    </citation>
    <scope>NUCLEOTIDE SEQUENCE [LARGE SCALE GENOMIC DNA]</scope>
    <source>
        <strain evidence="8">Sdau11-99</strain>
    </source>
</reference>
<keyword evidence="4" id="KW-0812">Transmembrane</keyword>
<dbReference type="OrthoDB" id="1077582at2759"/>
<sequence length="344" mass="38102">MIGLTAFSTMWWYAASRWAGDGSFMMGPMFAFPITLRWAFMVLRGTPELDCVQLQTTQAGKKTPVQLGLLQKLKWSMDLWCSWRGIGWNWEIQNIRKPANSSPSRLHFVLTNLVHIAVNLAAAQLLTRFFFCPLYPSHANTAPAFLALPLWRQHAISTAQLALSTRFLDTTYRVFATCAVLLGLSPPAANPACFGSLADAWSVRTFWGRTWHQTFRAVFVAVGDAVAGAARARKGTRASRHLKTHAGFATSGAMHALPGLFVRHAGAPWWTVTNLLHMPLYAVVVTVEDGVKGVGRRLGVRDSLGVRLVGYAWTAFWVPFVYRYAFVFYIDIGFCDGVCAVAPA</sequence>
<evidence type="ECO:0000259" key="7">
    <source>
        <dbReference type="Pfam" id="PF13813"/>
    </source>
</evidence>
<dbReference type="PANTHER" id="PTHR31595:SF53">
    <property type="entry name" value="ACETYLTRANSFERASE SIRH"/>
    <property type="match status" value="1"/>
</dbReference>
<dbReference type="EMBL" id="WWBZ02000013">
    <property type="protein sequence ID" value="KAF4310816.1"/>
    <property type="molecule type" value="Genomic_DNA"/>
</dbReference>
<evidence type="ECO:0000256" key="5">
    <source>
        <dbReference type="ARBA" id="ARBA00022989"/>
    </source>
</evidence>
<comment type="subcellular location">
    <subcellularLocation>
        <location evidence="1">Membrane</location>
        <topology evidence="1">Multi-pass membrane protein</topology>
    </subcellularLocation>
</comment>
<dbReference type="InterPro" id="IPR044851">
    <property type="entry name" value="Wax_synthase"/>
</dbReference>
<dbReference type="GO" id="GO:0006629">
    <property type="term" value="P:lipid metabolic process"/>
    <property type="evidence" value="ECO:0007669"/>
    <property type="project" value="InterPro"/>
</dbReference>
<keyword evidence="3" id="KW-0808">Transferase</keyword>
<feature type="domain" description="Wax synthase" evidence="7">
    <location>
        <begin position="191"/>
        <end position="264"/>
    </location>
</feature>
<comment type="similarity">
    <text evidence="2">Belongs to the wax synthase family.</text>
</comment>
<dbReference type="AlphaFoldDB" id="A0A8H4J103"/>
<accession>A0A8H4J103</accession>
<dbReference type="Pfam" id="PF13813">
    <property type="entry name" value="MBOAT_2"/>
    <property type="match status" value="1"/>
</dbReference>
<evidence type="ECO:0000256" key="1">
    <source>
        <dbReference type="ARBA" id="ARBA00004141"/>
    </source>
</evidence>
<evidence type="ECO:0000313" key="8">
    <source>
        <dbReference type="EMBL" id="KAF4310816.1"/>
    </source>
</evidence>
<dbReference type="Proteomes" id="UP000572817">
    <property type="component" value="Unassembled WGS sequence"/>
</dbReference>
<comment type="caution">
    <text evidence="8">The sequence shown here is derived from an EMBL/GenBank/DDBJ whole genome shotgun (WGS) entry which is preliminary data.</text>
</comment>
<protein>
    <recommendedName>
        <fullName evidence="7">Wax synthase domain-containing protein</fullName>
    </recommendedName>
</protein>
<evidence type="ECO:0000256" key="4">
    <source>
        <dbReference type="ARBA" id="ARBA00022692"/>
    </source>
</evidence>
<organism evidence="8 9">
    <name type="scientific">Botryosphaeria dothidea</name>
    <dbReference type="NCBI Taxonomy" id="55169"/>
    <lineage>
        <taxon>Eukaryota</taxon>
        <taxon>Fungi</taxon>
        <taxon>Dikarya</taxon>
        <taxon>Ascomycota</taxon>
        <taxon>Pezizomycotina</taxon>
        <taxon>Dothideomycetes</taxon>
        <taxon>Dothideomycetes incertae sedis</taxon>
        <taxon>Botryosphaeriales</taxon>
        <taxon>Botryosphaeriaceae</taxon>
        <taxon>Botryosphaeria</taxon>
    </lineage>
</organism>
<dbReference type="InterPro" id="IPR032805">
    <property type="entry name" value="Wax_synthase_dom"/>
</dbReference>